<protein>
    <submittedName>
        <fullName evidence="1">Uncharacterized protein</fullName>
    </submittedName>
</protein>
<name>A0A7W7QZP9_KITKI</name>
<dbReference type="EMBL" id="JACHJV010000001">
    <property type="protein sequence ID" value="MBB4922091.1"/>
    <property type="molecule type" value="Genomic_DNA"/>
</dbReference>
<proteinExistence type="predicted"/>
<organism evidence="1 2">
    <name type="scientific">Kitasatospora kifunensis</name>
    <name type="common">Streptomyces kifunensis</name>
    <dbReference type="NCBI Taxonomy" id="58351"/>
    <lineage>
        <taxon>Bacteria</taxon>
        <taxon>Bacillati</taxon>
        <taxon>Actinomycetota</taxon>
        <taxon>Actinomycetes</taxon>
        <taxon>Kitasatosporales</taxon>
        <taxon>Streptomycetaceae</taxon>
        <taxon>Kitasatospora</taxon>
    </lineage>
</organism>
<evidence type="ECO:0000313" key="1">
    <source>
        <dbReference type="EMBL" id="MBB4922091.1"/>
    </source>
</evidence>
<keyword evidence="2" id="KW-1185">Reference proteome</keyword>
<dbReference type="AlphaFoldDB" id="A0A7W7QZP9"/>
<dbReference type="Proteomes" id="UP000540506">
    <property type="component" value="Unassembled WGS sequence"/>
</dbReference>
<sequence length="45" mass="4640">MNFRTVFGSRCSSETIWLCPMPPAHQRADGGVALAGASGSGPFGD</sequence>
<evidence type="ECO:0000313" key="2">
    <source>
        <dbReference type="Proteomes" id="UP000540506"/>
    </source>
</evidence>
<comment type="caution">
    <text evidence="1">The sequence shown here is derived from an EMBL/GenBank/DDBJ whole genome shotgun (WGS) entry which is preliminary data.</text>
</comment>
<reference evidence="1 2" key="1">
    <citation type="submission" date="2020-08" db="EMBL/GenBank/DDBJ databases">
        <title>Sequencing the genomes of 1000 actinobacteria strains.</title>
        <authorList>
            <person name="Klenk H.-P."/>
        </authorList>
    </citation>
    <scope>NUCLEOTIDE SEQUENCE [LARGE SCALE GENOMIC DNA]</scope>
    <source>
        <strain evidence="1 2">DSM 41654</strain>
    </source>
</reference>
<gene>
    <name evidence="1" type="ORF">FHR34_001084</name>
</gene>
<accession>A0A7W7QZP9</accession>